<feature type="region of interest" description="Disordered" evidence="1">
    <location>
        <begin position="62"/>
        <end position="84"/>
    </location>
</feature>
<dbReference type="Proteomes" id="UP000542125">
    <property type="component" value="Unassembled WGS sequence"/>
</dbReference>
<dbReference type="Pfam" id="PF03886">
    <property type="entry name" value="ABC_trans_aux"/>
    <property type="match status" value="1"/>
</dbReference>
<dbReference type="PROSITE" id="PS51257">
    <property type="entry name" value="PROKAR_LIPOPROTEIN"/>
    <property type="match status" value="1"/>
</dbReference>
<protein>
    <submittedName>
        <fullName evidence="3">Cholesterol transport system auxiliary component</fullName>
    </submittedName>
</protein>
<dbReference type="RefSeq" id="WP_257021987.1">
    <property type="nucleotide sequence ID" value="NZ_JACBYR010000001.1"/>
</dbReference>
<keyword evidence="4" id="KW-1185">Reference proteome</keyword>
<evidence type="ECO:0000313" key="3">
    <source>
        <dbReference type="EMBL" id="NYE83960.1"/>
    </source>
</evidence>
<feature type="compositionally biased region" description="Low complexity" evidence="1">
    <location>
        <begin position="62"/>
        <end position="82"/>
    </location>
</feature>
<sequence length="240" mass="25091">MRMTMRGVSSAWRAARSGVLGAAVVTWLGACSVLPDAEPVTIYQLPMAHGGVNAAAAAASGAAGPSASTSAPSASVSPGSPRSRADWSLRVVKPASSAVTDSPRILVLRESNQVNAYQAVRWSDPAPALWRNRLTAAFVEDGRVSALSTDDAPAHADLELAGDLRSFQVEYQGAQPVVALRLDARLVRTGTRRIVASRSFMVMQPVTGSKVPEVVTAFGQAADALSAQVVDWTLTQSPAR</sequence>
<name>A0A7Y9IVR3_9BURK</name>
<dbReference type="Gene3D" id="3.40.50.10610">
    <property type="entry name" value="ABC-type transport auxiliary lipoprotein component"/>
    <property type="match status" value="1"/>
</dbReference>
<feature type="domain" description="ABC-type transport auxiliary lipoprotein component" evidence="2">
    <location>
        <begin position="73"/>
        <end position="229"/>
    </location>
</feature>
<dbReference type="EMBL" id="JACBYR010000001">
    <property type="protein sequence ID" value="NYE83960.1"/>
    <property type="molecule type" value="Genomic_DNA"/>
</dbReference>
<dbReference type="SUPFAM" id="SSF159594">
    <property type="entry name" value="XCC0632-like"/>
    <property type="match status" value="1"/>
</dbReference>
<evidence type="ECO:0000256" key="1">
    <source>
        <dbReference type="SAM" id="MobiDB-lite"/>
    </source>
</evidence>
<accession>A0A7Y9IVR3</accession>
<gene>
    <name evidence="3" type="ORF">FHW18_003231</name>
</gene>
<organism evidence="3 4">
    <name type="scientific">Pigmentiphaga litoralis</name>
    <dbReference type="NCBI Taxonomy" id="516702"/>
    <lineage>
        <taxon>Bacteria</taxon>
        <taxon>Pseudomonadati</taxon>
        <taxon>Pseudomonadota</taxon>
        <taxon>Betaproteobacteria</taxon>
        <taxon>Burkholderiales</taxon>
        <taxon>Alcaligenaceae</taxon>
        <taxon>Pigmentiphaga</taxon>
    </lineage>
</organism>
<evidence type="ECO:0000259" key="2">
    <source>
        <dbReference type="Pfam" id="PF03886"/>
    </source>
</evidence>
<dbReference type="InterPro" id="IPR005586">
    <property type="entry name" value="ABC_trans_aux"/>
</dbReference>
<evidence type="ECO:0000313" key="4">
    <source>
        <dbReference type="Proteomes" id="UP000542125"/>
    </source>
</evidence>
<reference evidence="3 4" key="1">
    <citation type="submission" date="2020-07" db="EMBL/GenBank/DDBJ databases">
        <title>Genomic Encyclopedia of Type Strains, Phase IV (KMG-V): Genome sequencing to study the core and pangenomes of soil and plant-associated prokaryotes.</title>
        <authorList>
            <person name="Whitman W."/>
        </authorList>
    </citation>
    <scope>NUCLEOTIDE SEQUENCE [LARGE SCALE GENOMIC DNA]</scope>
    <source>
        <strain evidence="3 4">SAS40</strain>
    </source>
</reference>
<comment type="caution">
    <text evidence="3">The sequence shown here is derived from an EMBL/GenBank/DDBJ whole genome shotgun (WGS) entry which is preliminary data.</text>
</comment>
<dbReference type="AlphaFoldDB" id="A0A7Y9IVR3"/>
<proteinExistence type="predicted"/>